<dbReference type="Proteomes" id="UP000783686">
    <property type="component" value="Unassembled WGS sequence"/>
</dbReference>
<evidence type="ECO:0000313" key="10">
    <source>
        <dbReference type="EMBL" id="CAD5230765.1"/>
    </source>
</evidence>
<sequence length="333" mass="39437">MGVSNWLWSEHFWLPERVEWSDFAPRMVDGKLIYFPQFHELSYGLLFGFLLLFLRVFVESFIQLPAGYFLGYINLSKGQSVIDAGFRHFFGGCFVQSRFKRVAETVWRLVYYTGIWFIGLYVLHDQPQWNNIDDGWRNYPFHPVENKVWWYYMVQSGFYWSLLIGAFTIDVKRSDFWEMVIHHVATLLLLSLSWTTNFVRVGTLVLICHDTADIFLDLGKLFRYAKWGRALTVTFLILIVVWVVTRILLFPLIIIRSIIFAAPKTIQADYEWLNITQRPIVPRFFTCLLITLLALHCFWTFLLFKVAYKSLQEGEDLNDIRESDSDEEKPKKE</sequence>
<dbReference type="PROSITE" id="PS50922">
    <property type="entry name" value="TLC"/>
    <property type="match status" value="1"/>
</dbReference>
<dbReference type="PANTHER" id="PTHR12560:SF21">
    <property type="entry name" value="CERAMIDE SYNTHASE HYL-2"/>
    <property type="match status" value="1"/>
</dbReference>
<evidence type="ECO:0000256" key="5">
    <source>
        <dbReference type="ARBA" id="ARBA00022989"/>
    </source>
</evidence>
<dbReference type="Pfam" id="PF03798">
    <property type="entry name" value="TRAM_LAG1_CLN8"/>
    <property type="match status" value="1"/>
</dbReference>
<dbReference type="InterPro" id="IPR006634">
    <property type="entry name" value="TLC-dom"/>
</dbReference>
<dbReference type="EMBL" id="CAJFDH010000006">
    <property type="protein sequence ID" value="CAD5230765.1"/>
    <property type="molecule type" value="Genomic_DNA"/>
</dbReference>
<comment type="subcellular location">
    <subcellularLocation>
        <location evidence="1">Membrane</location>
        <topology evidence="1">Multi-pass membrane protein</topology>
    </subcellularLocation>
</comment>
<evidence type="ECO:0000256" key="4">
    <source>
        <dbReference type="ARBA" id="ARBA00022692"/>
    </source>
</evidence>
<keyword evidence="5 8" id="KW-1133">Transmembrane helix</keyword>
<feature type="domain" description="TLC" evidence="9">
    <location>
        <begin position="100"/>
        <end position="312"/>
    </location>
</feature>
<proteinExistence type="predicted"/>
<reference evidence="10" key="1">
    <citation type="submission" date="2020-09" db="EMBL/GenBank/DDBJ databases">
        <authorList>
            <person name="Kikuchi T."/>
        </authorList>
    </citation>
    <scope>NUCLEOTIDE SEQUENCE</scope>
    <source>
        <strain evidence="10">SH1</strain>
    </source>
</reference>
<evidence type="ECO:0000256" key="7">
    <source>
        <dbReference type="PROSITE-ProRule" id="PRU00205"/>
    </source>
</evidence>
<dbReference type="AlphaFoldDB" id="A0A811LUQ4"/>
<keyword evidence="4 7" id="KW-0812">Transmembrane</keyword>
<evidence type="ECO:0000256" key="3">
    <source>
        <dbReference type="ARBA" id="ARBA00004991"/>
    </source>
</evidence>
<feature type="transmembrane region" description="Helical" evidence="8">
    <location>
        <begin position="41"/>
        <end position="58"/>
    </location>
</feature>
<dbReference type="SMART" id="SM00724">
    <property type="entry name" value="TLC"/>
    <property type="match status" value="1"/>
</dbReference>
<feature type="transmembrane region" description="Helical" evidence="8">
    <location>
        <begin position="106"/>
        <end position="124"/>
    </location>
</feature>
<dbReference type="OrthoDB" id="537032at2759"/>
<accession>A0A811LUQ4</accession>
<dbReference type="UniPathway" id="UPA00222"/>
<dbReference type="Proteomes" id="UP000614601">
    <property type="component" value="Unassembled WGS sequence"/>
</dbReference>
<evidence type="ECO:0000256" key="8">
    <source>
        <dbReference type="SAM" id="Phobius"/>
    </source>
</evidence>
<evidence type="ECO:0000256" key="2">
    <source>
        <dbReference type="ARBA" id="ARBA00004760"/>
    </source>
</evidence>
<dbReference type="EMBL" id="CAJFCW020000006">
    <property type="protein sequence ID" value="CAG9127939.1"/>
    <property type="molecule type" value="Genomic_DNA"/>
</dbReference>
<dbReference type="GO" id="GO:0050291">
    <property type="term" value="F:sphingosine N-acyltransferase activity"/>
    <property type="evidence" value="ECO:0007669"/>
    <property type="project" value="InterPro"/>
</dbReference>
<evidence type="ECO:0000259" key="9">
    <source>
        <dbReference type="PROSITE" id="PS50922"/>
    </source>
</evidence>
<organism evidence="10 11">
    <name type="scientific">Bursaphelenchus okinawaensis</name>
    <dbReference type="NCBI Taxonomy" id="465554"/>
    <lineage>
        <taxon>Eukaryota</taxon>
        <taxon>Metazoa</taxon>
        <taxon>Ecdysozoa</taxon>
        <taxon>Nematoda</taxon>
        <taxon>Chromadorea</taxon>
        <taxon>Rhabditida</taxon>
        <taxon>Tylenchina</taxon>
        <taxon>Tylenchomorpha</taxon>
        <taxon>Aphelenchoidea</taxon>
        <taxon>Aphelenchoididae</taxon>
        <taxon>Bursaphelenchus</taxon>
    </lineage>
</organism>
<gene>
    <name evidence="10" type="ORF">BOKJ2_LOCUS14305</name>
</gene>
<dbReference type="GO" id="GO:0046513">
    <property type="term" value="P:ceramide biosynthetic process"/>
    <property type="evidence" value="ECO:0007669"/>
    <property type="project" value="InterPro"/>
</dbReference>
<comment type="caution">
    <text evidence="10">The sequence shown here is derived from an EMBL/GenBank/DDBJ whole genome shotgun (WGS) entry which is preliminary data.</text>
</comment>
<evidence type="ECO:0000256" key="6">
    <source>
        <dbReference type="ARBA" id="ARBA00023136"/>
    </source>
</evidence>
<dbReference type="GO" id="GO:0016020">
    <property type="term" value="C:membrane"/>
    <property type="evidence" value="ECO:0007669"/>
    <property type="project" value="UniProtKB-SubCell"/>
</dbReference>
<feature type="transmembrane region" description="Helical" evidence="8">
    <location>
        <begin position="230"/>
        <end position="260"/>
    </location>
</feature>
<dbReference type="InterPro" id="IPR016439">
    <property type="entry name" value="Lag1/Lac1-like"/>
</dbReference>
<feature type="transmembrane region" description="Helical" evidence="8">
    <location>
        <begin position="149"/>
        <end position="169"/>
    </location>
</feature>
<name>A0A811LUQ4_9BILA</name>
<dbReference type="PIRSF" id="PIRSF005225">
    <property type="entry name" value="LAG1_LAC1"/>
    <property type="match status" value="1"/>
</dbReference>
<dbReference type="PANTHER" id="PTHR12560">
    <property type="entry name" value="LONGEVITY ASSURANCE FACTOR 1 LAG1"/>
    <property type="match status" value="1"/>
</dbReference>
<protein>
    <recommendedName>
        <fullName evidence="9">TLC domain-containing protein</fullName>
    </recommendedName>
</protein>
<comment type="pathway">
    <text evidence="2">Lipid metabolism; sphingolipid metabolism.</text>
</comment>
<evidence type="ECO:0000313" key="11">
    <source>
        <dbReference type="Proteomes" id="UP000614601"/>
    </source>
</evidence>
<keyword evidence="11" id="KW-1185">Reference proteome</keyword>
<feature type="transmembrane region" description="Helical" evidence="8">
    <location>
        <begin position="280"/>
        <end position="304"/>
    </location>
</feature>
<comment type="pathway">
    <text evidence="3">Sphingolipid metabolism.</text>
</comment>
<evidence type="ECO:0000256" key="1">
    <source>
        <dbReference type="ARBA" id="ARBA00004141"/>
    </source>
</evidence>
<keyword evidence="6 7" id="KW-0472">Membrane</keyword>